<gene>
    <name evidence="5" type="ORF">JCM19275_3103</name>
    <name evidence="3" type="ORF">JCM19296_666</name>
    <name evidence="4" type="ORF">JCM19314_2996</name>
</gene>
<dbReference type="EMBL" id="BBNT01000001">
    <property type="protein sequence ID" value="GAL74256.1"/>
    <property type="molecule type" value="Genomic_DNA"/>
</dbReference>
<proteinExistence type="predicted"/>
<dbReference type="InterPro" id="IPR026444">
    <property type="entry name" value="Secre_tail"/>
</dbReference>
<sequence>MDSSNLGLRVLSSVNSLFSDDIQDTRAIIIEDINDIPRELLRDEAVLDIEVDGNNNKWVATGSSGVFLFNPSGSETIFQFTKNNSPLPDNEVRDIAIDETTGLIYFATKNGLVAFKGDRASKPQEDLENVYAFPNPVRPGFDGNVTIDGLTNRARVKITDIEGNLVFEKVSQGGSIQWDTRSFSGNKVASGVYMLFISTDDNIETTVSKLMIVR</sequence>
<dbReference type="InterPro" id="IPR015943">
    <property type="entry name" value="WD40/YVTN_repeat-like_dom_sf"/>
</dbReference>
<evidence type="ECO:0000313" key="5">
    <source>
        <dbReference type="EMBL" id="GAL74256.1"/>
    </source>
</evidence>
<evidence type="ECO:0000313" key="3">
    <source>
        <dbReference type="EMBL" id="GAK75088.1"/>
    </source>
</evidence>
<dbReference type="EMBL" id="BBLG01000001">
    <property type="protein sequence ID" value="GAK75088.1"/>
    <property type="molecule type" value="Genomic_DNA"/>
</dbReference>
<evidence type="ECO:0000313" key="4">
    <source>
        <dbReference type="EMBL" id="GAK98965.1"/>
    </source>
</evidence>
<feature type="domain" description="Secretion system C-terminal sorting" evidence="2">
    <location>
        <begin position="133"/>
        <end position="212"/>
    </location>
</feature>
<comment type="caution">
    <text evidence="3">The sequence shown here is derived from an EMBL/GenBank/DDBJ whole genome shotgun (WGS) entry which is preliminary data.</text>
</comment>
<dbReference type="Proteomes" id="UP000029226">
    <property type="component" value="Unassembled WGS sequence"/>
</dbReference>
<dbReference type="SUPFAM" id="SSF63829">
    <property type="entry name" value="Calcium-dependent phosphotriesterase"/>
    <property type="match status" value="1"/>
</dbReference>
<keyword evidence="1" id="KW-0732">Signal</keyword>
<reference evidence="6 7" key="1">
    <citation type="journal article" date="2014" name="Genome Announc.">
        <title>Draft Genome Sequences of Marine Flavobacterium Nonlabens Strains NR17, NR24, NR27, NR32, NR33, and Ara13.</title>
        <authorList>
            <person name="Nakanishi M."/>
            <person name="Meirelles P."/>
            <person name="Suzuki R."/>
            <person name="Takatani N."/>
            <person name="Mino S."/>
            <person name="Suda W."/>
            <person name="Oshima K."/>
            <person name="Hattori M."/>
            <person name="Ohkuma M."/>
            <person name="Hosokawa M."/>
            <person name="Miyashita K."/>
            <person name="Thompson F.L."/>
            <person name="Niwa A."/>
            <person name="Sawabe T."/>
            <person name="Sawabe T."/>
        </authorList>
    </citation>
    <scope>NUCLEOTIDE SEQUENCE [LARGE SCALE GENOMIC DNA]</scope>
    <source>
        <strain evidence="5">JCM 19275</strain>
        <strain evidence="3">JCM 19296</strain>
        <strain evidence="4">JCM 19314</strain>
        <strain evidence="8">JCM19275</strain>
        <strain evidence="6">JCM19296</strain>
        <strain evidence="7">JCM19314</strain>
    </source>
</reference>
<dbReference type="Gene3D" id="2.130.10.10">
    <property type="entry name" value="YVTN repeat-like/Quinoprotein amine dehydrogenase"/>
    <property type="match status" value="1"/>
</dbReference>
<dbReference type="Pfam" id="PF18962">
    <property type="entry name" value="Por_Secre_tail"/>
    <property type="match status" value="1"/>
</dbReference>
<protein>
    <submittedName>
        <fullName evidence="3">Immunoreactive 84kD antigen PG93</fullName>
    </submittedName>
</protein>
<name>A0A081D842_NONUL</name>
<dbReference type="Proteomes" id="UP000029647">
    <property type="component" value="Unassembled WGS sequence"/>
</dbReference>
<evidence type="ECO:0000313" key="7">
    <source>
        <dbReference type="Proteomes" id="UP000029226"/>
    </source>
</evidence>
<evidence type="ECO:0000256" key="1">
    <source>
        <dbReference type="ARBA" id="ARBA00022729"/>
    </source>
</evidence>
<organism evidence="3 6">
    <name type="scientific">Nonlabens ulvanivorans</name>
    <name type="common">Persicivirga ulvanivorans</name>
    <dbReference type="NCBI Taxonomy" id="906888"/>
    <lineage>
        <taxon>Bacteria</taxon>
        <taxon>Pseudomonadati</taxon>
        <taxon>Bacteroidota</taxon>
        <taxon>Flavobacteriia</taxon>
        <taxon>Flavobacteriales</taxon>
        <taxon>Flavobacteriaceae</taxon>
        <taxon>Nonlabens</taxon>
    </lineage>
</organism>
<evidence type="ECO:0000313" key="6">
    <source>
        <dbReference type="Proteomes" id="UP000028980"/>
    </source>
</evidence>
<accession>A0A081D842</accession>
<evidence type="ECO:0000313" key="8">
    <source>
        <dbReference type="Proteomes" id="UP000029647"/>
    </source>
</evidence>
<dbReference type="EMBL" id="BBMM01000001">
    <property type="protein sequence ID" value="GAK98965.1"/>
    <property type="molecule type" value="Genomic_DNA"/>
</dbReference>
<evidence type="ECO:0000259" key="2">
    <source>
        <dbReference type="Pfam" id="PF18962"/>
    </source>
</evidence>
<dbReference type="Proteomes" id="UP000028980">
    <property type="component" value="Unassembled WGS sequence"/>
</dbReference>
<dbReference type="Gene3D" id="2.60.40.4070">
    <property type="match status" value="1"/>
</dbReference>
<dbReference type="NCBIfam" id="TIGR04183">
    <property type="entry name" value="Por_Secre_tail"/>
    <property type="match status" value="1"/>
</dbReference>
<dbReference type="AlphaFoldDB" id="A0A081D842"/>